<gene>
    <name evidence="1" type="ORF">ACFQPB_20235</name>
</gene>
<sequence>MEILSLLVIFGILWRLANRTSHRQRIARLSQHLSPLRIEMLMSTLMEGYLRALGESDAQRQQQVWGVLETAEAETEIQMGRLADSVRAMPAAQARISRVPMAVPRVEEWLPQLCFDLREALAIHARGVAFVRAQHAWSHKQRAFTMTAELMLMQHTCHWYCQSRLVASARLVTRHKTRHDQVLAAVSAPTREAYVRLTSGR</sequence>
<evidence type="ECO:0000313" key="1">
    <source>
        <dbReference type="EMBL" id="MFC7411198.1"/>
    </source>
</evidence>
<protein>
    <submittedName>
        <fullName evidence="1">Uncharacterized protein</fullName>
    </submittedName>
</protein>
<name>A0ABW2QPV0_9BURK</name>
<reference evidence="2" key="1">
    <citation type="journal article" date="2019" name="Int. J. Syst. Evol. Microbiol.">
        <title>The Global Catalogue of Microorganisms (GCM) 10K type strain sequencing project: providing services to taxonomists for standard genome sequencing and annotation.</title>
        <authorList>
            <consortium name="The Broad Institute Genomics Platform"/>
            <consortium name="The Broad Institute Genome Sequencing Center for Infectious Disease"/>
            <person name="Wu L."/>
            <person name="Ma J."/>
        </authorList>
    </citation>
    <scope>NUCLEOTIDE SEQUENCE [LARGE SCALE GENOMIC DNA]</scope>
    <source>
        <strain evidence="2">CGMCC 1.12371</strain>
    </source>
</reference>
<evidence type="ECO:0000313" key="2">
    <source>
        <dbReference type="Proteomes" id="UP001596501"/>
    </source>
</evidence>
<proteinExistence type="predicted"/>
<keyword evidence="2" id="KW-1185">Reference proteome</keyword>
<dbReference type="EMBL" id="JBHTCA010000026">
    <property type="protein sequence ID" value="MFC7411198.1"/>
    <property type="molecule type" value="Genomic_DNA"/>
</dbReference>
<comment type="caution">
    <text evidence="1">The sequence shown here is derived from an EMBL/GenBank/DDBJ whole genome shotgun (WGS) entry which is preliminary data.</text>
</comment>
<accession>A0ABW2QPV0</accession>
<dbReference type="Proteomes" id="UP001596501">
    <property type="component" value="Unassembled WGS sequence"/>
</dbReference>
<dbReference type="RefSeq" id="WP_382227236.1">
    <property type="nucleotide sequence ID" value="NZ_JBHTCA010000026.1"/>
</dbReference>
<organism evidence="1 2">
    <name type="scientific">Hydrogenophaga atypica</name>
    <dbReference type="NCBI Taxonomy" id="249409"/>
    <lineage>
        <taxon>Bacteria</taxon>
        <taxon>Pseudomonadati</taxon>
        <taxon>Pseudomonadota</taxon>
        <taxon>Betaproteobacteria</taxon>
        <taxon>Burkholderiales</taxon>
        <taxon>Comamonadaceae</taxon>
        <taxon>Hydrogenophaga</taxon>
    </lineage>
</organism>